<feature type="chain" id="PRO_5034026330" description="Chemokine interleukin-8-like domain-containing protein" evidence="2">
    <location>
        <begin position="25"/>
        <end position="91"/>
    </location>
</feature>
<dbReference type="Proteomes" id="UP000694565">
    <property type="component" value="Unplaced"/>
</dbReference>
<dbReference type="InterPro" id="IPR001089">
    <property type="entry name" value="Chemokine_CXC"/>
</dbReference>
<dbReference type="SUPFAM" id="SSF54117">
    <property type="entry name" value="Interleukin 8-like chemokines"/>
    <property type="match status" value="1"/>
</dbReference>
<evidence type="ECO:0000256" key="1">
    <source>
        <dbReference type="ARBA" id="ARBA00022514"/>
    </source>
</evidence>
<dbReference type="PRINTS" id="PR00437">
    <property type="entry name" value="SMALLCYTKCXC"/>
</dbReference>
<evidence type="ECO:0000313" key="4">
    <source>
        <dbReference type="Ensembl" id="ENSCLMP00005016317.1"/>
    </source>
</evidence>
<proteinExistence type="predicted"/>
<dbReference type="InterPro" id="IPR039809">
    <property type="entry name" value="Chemokine_b/g/d"/>
</dbReference>
<reference evidence="4" key="1">
    <citation type="submission" date="2025-08" db="UniProtKB">
        <authorList>
            <consortium name="Ensembl"/>
        </authorList>
    </citation>
    <scope>IDENTIFICATION</scope>
</reference>
<keyword evidence="5" id="KW-1185">Reference proteome</keyword>
<accession>A0A8C2XBR1</accession>
<evidence type="ECO:0000256" key="2">
    <source>
        <dbReference type="SAM" id="SignalP"/>
    </source>
</evidence>
<dbReference type="Pfam" id="PF00048">
    <property type="entry name" value="IL8"/>
    <property type="match status" value="1"/>
</dbReference>
<name>A0A8C2XBR1_CYCLU</name>
<dbReference type="InterPro" id="IPR036048">
    <property type="entry name" value="Interleukin_8-like_sf"/>
</dbReference>
<dbReference type="PANTHER" id="PTHR12015:SF203">
    <property type="entry name" value="CHEMOKINE INTERLEUKIN-8-LIKE DOMAIN-CONTAINING PROTEIN"/>
    <property type="match status" value="1"/>
</dbReference>
<evidence type="ECO:0000313" key="5">
    <source>
        <dbReference type="Proteomes" id="UP000694565"/>
    </source>
</evidence>
<dbReference type="GO" id="GO:0006955">
    <property type="term" value="P:immune response"/>
    <property type="evidence" value="ECO:0007669"/>
    <property type="project" value="InterPro"/>
</dbReference>
<dbReference type="AlphaFoldDB" id="A0A8C2XBR1"/>
<keyword evidence="1" id="KW-0202">Cytokine</keyword>
<protein>
    <recommendedName>
        <fullName evidence="3">Chemokine interleukin-8-like domain-containing protein</fullName>
    </recommendedName>
</protein>
<dbReference type="GO" id="GO:0005615">
    <property type="term" value="C:extracellular space"/>
    <property type="evidence" value="ECO:0007669"/>
    <property type="project" value="UniProtKB-KW"/>
</dbReference>
<dbReference type="InterPro" id="IPR001811">
    <property type="entry name" value="Chemokine_IL8-like_dom"/>
</dbReference>
<dbReference type="SMART" id="SM00199">
    <property type="entry name" value="SCY"/>
    <property type="match status" value="1"/>
</dbReference>
<dbReference type="PRINTS" id="PR00436">
    <property type="entry name" value="INTERLEUKIN8"/>
</dbReference>
<evidence type="ECO:0000259" key="3">
    <source>
        <dbReference type="SMART" id="SM00199"/>
    </source>
</evidence>
<keyword evidence="2" id="KW-0732">Signal</keyword>
<feature type="signal peptide" evidence="2">
    <location>
        <begin position="1"/>
        <end position="24"/>
    </location>
</feature>
<dbReference type="Gene3D" id="2.40.50.40">
    <property type="match status" value="1"/>
</dbReference>
<dbReference type="PANTHER" id="PTHR12015">
    <property type="entry name" value="SMALL INDUCIBLE CYTOKINE A"/>
    <property type="match status" value="1"/>
</dbReference>
<sequence>ATMRTGALLLLVTLTLCGITSLHALPRPGCVCIRTRSSRVPLGVVRRIQLIPVSGLCRRTEVIVTRRNGSKVCVDPKEKWVNELLSNLAKK</sequence>
<organism evidence="4 5">
    <name type="scientific">Cyclopterus lumpus</name>
    <name type="common">Lumpsucker</name>
    <dbReference type="NCBI Taxonomy" id="8103"/>
    <lineage>
        <taxon>Eukaryota</taxon>
        <taxon>Metazoa</taxon>
        <taxon>Chordata</taxon>
        <taxon>Craniata</taxon>
        <taxon>Vertebrata</taxon>
        <taxon>Euteleostomi</taxon>
        <taxon>Actinopterygii</taxon>
        <taxon>Neopterygii</taxon>
        <taxon>Teleostei</taxon>
        <taxon>Neoteleostei</taxon>
        <taxon>Acanthomorphata</taxon>
        <taxon>Eupercaria</taxon>
        <taxon>Perciformes</taxon>
        <taxon>Cottioidei</taxon>
        <taxon>Cottales</taxon>
        <taxon>Cyclopteridae</taxon>
        <taxon>Cyclopterus</taxon>
    </lineage>
</organism>
<dbReference type="GeneTree" id="ENSGT01000000214675"/>
<reference evidence="4" key="2">
    <citation type="submission" date="2025-09" db="UniProtKB">
        <authorList>
            <consortium name="Ensembl"/>
        </authorList>
    </citation>
    <scope>IDENTIFICATION</scope>
</reference>
<feature type="domain" description="Chemokine interleukin-8-like" evidence="3">
    <location>
        <begin position="27"/>
        <end position="88"/>
    </location>
</feature>
<dbReference type="Ensembl" id="ENSCLMT00005017301.1">
    <property type="protein sequence ID" value="ENSCLMP00005016317.1"/>
    <property type="gene ID" value="ENSCLMG00005008448.1"/>
</dbReference>
<dbReference type="GO" id="GO:0008009">
    <property type="term" value="F:chemokine activity"/>
    <property type="evidence" value="ECO:0007669"/>
    <property type="project" value="InterPro"/>
</dbReference>